<dbReference type="Gene3D" id="1.10.357.10">
    <property type="entry name" value="Tetracycline Repressor, domain 2"/>
    <property type="match status" value="1"/>
</dbReference>
<evidence type="ECO:0000313" key="7">
    <source>
        <dbReference type="Proteomes" id="UP000037737"/>
    </source>
</evidence>
<keyword evidence="3" id="KW-0804">Transcription</keyword>
<protein>
    <recommendedName>
        <fullName evidence="5">HTH tetR-type domain-containing protein</fullName>
    </recommendedName>
</protein>
<dbReference type="EMBL" id="LAVO01000009">
    <property type="protein sequence ID" value="KOS10627.1"/>
    <property type="molecule type" value="Genomic_DNA"/>
</dbReference>
<dbReference type="PATRIC" id="fig|84292.3.peg.1862"/>
<dbReference type="AlphaFoldDB" id="A0A0M8MI85"/>
<dbReference type="InterPro" id="IPR050109">
    <property type="entry name" value="HTH-type_TetR-like_transc_reg"/>
</dbReference>
<name>A0A0M8MI85_9MICO</name>
<comment type="caution">
    <text evidence="6">The sequence shown here is derived from an EMBL/GenBank/DDBJ whole genome shotgun (WGS) entry which is preliminary data.</text>
</comment>
<dbReference type="Proteomes" id="UP000037737">
    <property type="component" value="Unassembled WGS sequence"/>
</dbReference>
<evidence type="ECO:0000256" key="3">
    <source>
        <dbReference type="ARBA" id="ARBA00023163"/>
    </source>
</evidence>
<organism evidence="6 7">
    <name type="scientific">Microbacterium aurantiacum</name>
    <dbReference type="NCBI Taxonomy" id="162393"/>
    <lineage>
        <taxon>Bacteria</taxon>
        <taxon>Bacillati</taxon>
        <taxon>Actinomycetota</taxon>
        <taxon>Actinomycetes</taxon>
        <taxon>Micrococcales</taxon>
        <taxon>Microbacteriaceae</taxon>
        <taxon>Microbacterium</taxon>
    </lineage>
</organism>
<feature type="DNA-binding region" description="H-T-H motif" evidence="4">
    <location>
        <begin position="7"/>
        <end position="26"/>
    </location>
</feature>
<dbReference type="InterPro" id="IPR009057">
    <property type="entry name" value="Homeodomain-like_sf"/>
</dbReference>
<dbReference type="PANTHER" id="PTHR30055">
    <property type="entry name" value="HTH-TYPE TRANSCRIPTIONAL REGULATOR RUTR"/>
    <property type="match status" value="1"/>
</dbReference>
<dbReference type="PANTHER" id="PTHR30055:SF234">
    <property type="entry name" value="HTH-TYPE TRANSCRIPTIONAL REGULATOR BETI"/>
    <property type="match status" value="1"/>
</dbReference>
<dbReference type="InterPro" id="IPR054126">
    <property type="entry name" value="CprB_TetR_C"/>
</dbReference>
<sequence length="175" mass="18986">MPYAEARLKDIADEADISPGSLYFHFGNKDDIAKAVISIQQERMGEVLERANTARGTALDRLLQVMEGLAELIASDELVQAGIRLSVQPDAGTNFDMGAPYAAWESVTAQILRDGSVDGSMAPDLDHKACAELLNEIFVGAQSIAGIMDKWASLPRRIAAARESVRLLVTTSPRW</sequence>
<feature type="domain" description="HTH tetR-type" evidence="5">
    <location>
        <begin position="1"/>
        <end position="44"/>
    </location>
</feature>
<dbReference type="SUPFAM" id="SSF48498">
    <property type="entry name" value="Tetracyclin repressor-like, C-terminal domain"/>
    <property type="match status" value="1"/>
</dbReference>
<evidence type="ECO:0000313" key="6">
    <source>
        <dbReference type="EMBL" id="KOS10627.1"/>
    </source>
</evidence>
<dbReference type="InterPro" id="IPR036271">
    <property type="entry name" value="Tet_transcr_reg_TetR-rel_C_sf"/>
</dbReference>
<evidence type="ECO:0000256" key="1">
    <source>
        <dbReference type="ARBA" id="ARBA00023015"/>
    </source>
</evidence>
<dbReference type="KEGG" id="mcw:A8L33_14455"/>
<keyword evidence="2 4" id="KW-0238">DNA-binding</keyword>
<dbReference type="PROSITE" id="PS50977">
    <property type="entry name" value="HTH_TETR_2"/>
    <property type="match status" value="1"/>
</dbReference>
<keyword evidence="1" id="KW-0805">Transcription regulation</keyword>
<dbReference type="GO" id="GO:0000976">
    <property type="term" value="F:transcription cis-regulatory region binding"/>
    <property type="evidence" value="ECO:0007669"/>
    <property type="project" value="TreeGrafter"/>
</dbReference>
<evidence type="ECO:0000259" key="5">
    <source>
        <dbReference type="PROSITE" id="PS50977"/>
    </source>
</evidence>
<reference evidence="6" key="1">
    <citation type="submission" date="2015-04" db="EMBL/GenBank/DDBJ databases">
        <title>Complete genome sequence of Microbacterium chocolatum SIT 101, a bacterium enantioselectively hydrolyzing mesomeric diesters.</title>
        <authorList>
            <person name="Li X."/>
            <person name="Xu Y."/>
        </authorList>
    </citation>
    <scope>NUCLEOTIDE SEQUENCE [LARGE SCALE GENOMIC DNA]</scope>
    <source>
        <strain evidence="6">SIT 101</strain>
    </source>
</reference>
<keyword evidence="7" id="KW-1185">Reference proteome</keyword>
<evidence type="ECO:0000256" key="2">
    <source>
        <dbReference type="ARBA" id="ARBA00023125"/>
    </source>
</evidence>
<proteinExistence type="predicted"/>
<dbReference type="InterPro" id="IPR001647">
    <property type="entry name" value="HTH_TetR"/>
</dbReference>
<dbReference type="SUPFAM" id="SSF46689">
    <property type="entry name" value="Homeodomain-like"/>
    <property type="match status" value="1"/>
</dbReference>
<evidence type="ECO:0000256" key="4">
    <source>
        <dbReference type="PROSITE-ProRule" id="PRU00335"/>
    </source>
</evidence>
<dbReference type="Pfam" id="PF21935">
    <property type="entry name" value="TetR_C_45"/>
    <property type="match status" value="1"/>
</dbReference>
<dbReference type="Pfam" id="PF00440">
    <property type="entry name" value="TetR_N"/>
    <property type="match status" value="1"/>
</dbReference>
<dbReference type="GO" id="GO:0003700">
    <property type="term" value="F:DNA-binding transcription factor activity"/>
    <property type="evidence" value="ECO:0007669"/>
    <property type="project" value="TreeGrafter"/>
</dbReference>
<accession>A0A0M8MI85</accession>
<gene>
    <name evidence="6" type="ORF">XI38_09135</name>
</gene>